<organism evidence="2 3">
    <name type="scientific">Enterococcus mundtii</name>
    <dbReference type="NCBI Taxonomy" id="53346"/>
    <lineage>
        <taxon>Bacteria</taxon>
        <taxon>Bacillati</taxon>
        <taxon>Bacillota</taxon>
        <taxon>Bacilli</taxon>
        <taxon>Lactobacillales</taxon>
        <taxon>Enterococcaceae</taxon>
        <taxon>Enterococcus</taxon>
    </lineage>
</organism>
<evidence type="ECO:0000313" key="1">
    <source>
        <dbReference type="EMBL" id="NMP57001.1"/>
    </source>
</evidence>
<evidence type="ECO:0000313" key="2">
    <source>
        <dbReference type="EMBL" id="ONN44680.1"/>
    </source>
</evidence>
<dbReference type="AlphaFoldDB" id="A0A1V2UMD9"/>
<proteinExistence type="predicted"/>
<reference evidence="2 3" key="1">
    <citation type="submission" date="2016-12" db="EMBL/GenBank/DDBJ databases">
        <authorList>
            <person name="Song W.-J."/>
            <person name="Kurnit D.M."/>
        </authorList>
    </citation>
    <scope>NUCLEOTIDE SEQUENCE [LARGE SCALE GENOMIC DNA]</scope>
    <source>
        <strain evidence="2 3">CGB1038-1_S1</strain>
    </source>
</reference>
<evidence type="ECO:0008006" key="5">
    <source>
        <dbReference type="Google" id="ProtNLM"/>
    </source>
</evidence>
<sequence length="127" mass="14845">MRKKEKIIVVSLTIILVLLGTLGVKKIMEPTEKEKQIAFLKEQEEIMSKYIKQESHSEIEIKYDWDPVECSQSMAFTSPMLAIKFDVIDKKKSSEENYFYKGNTLIIDVNKEYSTINDMWTTNVILE</sequence>
<dbReference type="EMBL" id="MSTR01000001">
    <property type="protein sequence ID" value="ONN44680.1"/>
    <property type="molecule type" value="Genomic_DNA"/>
</dbReference>
<protein>
    <recommendedName>
        <fullName evidence="5">DUF1310 domain-containing protein</fullName>
    </recommendedName>
</protein>
<comment type="caution">
    <text evidence="2">The sequence shown here is derived from an EMBL/GenBank/DDBJ whole genome shotgun (WGS) entry which is preliminary data.</text>
</comment>
<dbReference type="EMBL" id="JABCAG010000001">
    <property type="protein sequence ID" value="NMP57001.1"/>
    <property type="molecule type" value="Genomic_DNA"/>
</dbReference>
<name>A0A1V2UMD9_ENTMU</name>
<reference evidence="1 4" key="2">
    <citation type="submission" date="2020-04" db="EMBL/GenBank/DDBJ databases">
        <authorList>
            <person name="Abaymova A."/>
            <person name="Teymurazov M."/>
            <person name="Tazyna O."/>
            <person name="Chatushin Y."/>
            <person name="Svetoch E."/>
            <person name="Pereligyn V."/>
            <person name="Pohylenko V."/>
            <person name="Platonov M."/>
            <person name="Kartsev N."/>
            <person name="Skryabin Y."/>
            <person name="Sizova A."/>
            <person name="Solomentsev V."/>
            <person name="Kislichkina A."/>
            <person name="Bogun A."/>
        </authorList>
    </citation>
    <scope>NUCLEOTIDE SEQUENCE [LARGE SCALE GENOMIC DNA]</scope>
    <source>
        <strain evidence="1">SCPM-O-B-8398</strain>
        <strain evidence="4">SCPM-O-B-8398 (E28)</strain>
    </source>
</reference>
<dbReference type="RefSeq" id="WP_062804891.1">
    <property type="nucleotide sequence ID" value="NZ_CABMMO010000001.1"/>
</dbReference>
<dbReference type="STRING" id="53346.A5802_001721"/>
<accession>A0A1V2UMD9</accession>
<evidence type="ECO:0000313" key="3">
    <source>
        <dbReference type="Proteomes" id="UP000189299"/>
    </source>
</evidence>
<evidence type="ECO:0000313" key="4">
    <source>
        <dbReference type="Proteomes" id="UP000557857"/>
    </source>
</evidence>
<dbReference type="Proteomes" id="UP000189299">
    <property type="component" value="Unassembled WGS sequence"/>
</dbReference>
<dbReference type="Proteomes" id="UP000557857">
    <property type="component" value="Unassembled WGS sequence"/>
</dbReference>
<gene>
    <name evidence="2" type="ORF">BTN92_00670</name>
    <name evidence="1" type="ORF">HI921_00755</name>
</gene>